<dbReference type="Gene3D" id="3.40.50.720">
    <property type="entry name" value="NAD(P)-binding Rossmann-like Domain"/>
    <property type="match status" value="1"/>
</dbReference>
<keyword evidence="3" id="KW-1185">Reference proteome</keyword>
<dbReference type="RefSeq" id="WP_264714079.1">
    <property type="nucleotide sequence ID" value="NZ_JAPDNT010000008.1"/>
</dbReference>
<accession>A0AA41YKA5</accession>
<dbReference type="PROSITE" id="PS00061">
    <property type="entry name" value="ADH_SHORT"/>
    <property type="match status" value="1"/>
</dbReference>
<comment type="caution">
    <text evidence="2">The sequence shown here is derived from an EMBL/GenBank/DDBJ whole genome shotgun (WGS) entry which is preliminary data.</text>
</comment>
<dbReference type="PANTHER" id="PTHR42760:SF132">
    <property type="entry name" value="SHORT-CHAIN DEHYDROGENASE_REDUCTASE FAMILY PROTEIN"/>
    <property type="match status" value="1"/>
</dbReference>
<dbReference type="FunFam" id="3.40.50.720:FF:000084">
    <property type="entry name" value="Short-chain dehydrogenase reductase"/>
    <property type="match status" value="1"/>
</dbReference>
<dbReference type="PANTHER" id="PTHR42760">
    <property type="entry name" value="SHORT-CHAIN DEHYDROGENASES/REDUCTASES FAMILY MEMBER"/>
    <property type="match status" value="1"/>
</dbReference>
<evidence type="ECO:0000313" key="3">
    <source>
        <dbReference type="Proteomes" id="UP001165679"/>
    </source>
</evidence>
<dbReference type="PRINTS" id="PR00080">
    <property type="entry name" value="SDRFAMILY"/>
</dbReference>
<dbReference type="InterPro" id="IPR036291">
    <property type="entry name" value="NAD(P)-bd_dom_sf"/>
</dbReference>
<name>A0AA41YKA5_9PROT</name>
<dbReference type="PRINTS" id="PR00081">
    <property type="entry name" value="GDHRDH"/>
</dbReference>
<dbReference type="Pfam" id="PF13561">
    <property type="entry name" value="adh_short_C2"/>
    <property type="match status" value="1"/>
</dbReference>
<dbReference type="CDD" id="cd05233">
    <property type="entry name" value="SDR_c"/>
    <property type="match status" value="1"/>
</dbReference>
<sequence>MTSLSAANKLRYDLSGKAALVTGAASGIGLATATMLARNGCAVAVNFLPDDPRGPEAVANLRQEGLNAVEAPGHVGRAGDCEAMVEAAIGRLGRLDLLVNNAGTPGVTEVVEPKRLDLITEELWETVLQTNLLGVFRCSKAAAPWLKESRGAIVSVASIAGIHSAGSSLAYGATKAGVVNLTVNLARGLAPEVRVNAIAPGAVDSSWQIAWGEERRQQSIDKAALKRRCTPDDLAEVIVFLGFGASMITGQTVVVDGGLTL</sequence>
<evidence type="ECO:0000313" key="2">
    <source>
        <dbReference type="EMBL" id="MCW3475364.1"/>
    </source>
</evidence>
<dbReference type="AlphaFoldDB" id="A0AA41YKA5"/>
<dbReference type="SUPFAM" id="SSF51735">
    <property type="entry name" value="NAD(P)-binding Rossmann-fold domains"/>
    <property type="match status" value="1"/>
</dbReference>
<protein>
    <submittedName>
        <fullName evidence="2">SDR family oxidoreductase</fullName>
    </submittedName>
</protein>
<proteinExistence type="inferred from homology"/>
<dbReference type="GO" id="GO:0016616">
    <property type="term" value="F:oxidoreductase activity, acting on the CH-OH group of donors, NAD or NADP as acceptor"/>
    <property type="evidence" value="ECO:0007669"/>
    <property type="project" value="TreeGrafter"/>
</dbReference>
<dbReference type="Proteomes" id="UP001165679">
    <property type="component" value="Unassembled WGS sequence"/>
</dbReference>
<comment type="similarity">
    <text evidence="1">Belongs to the short-chain dehydrogenases/reductases (SDR) family.</text>
</comment>
<dbReference type="EMBL" id="JAPDNT010000008">
    <property type="protein sequence ID" value="MCW3475364.1"/>
    <property type="molecule type" value="Genomic_DNA"/>
</dbReference>
<reference evidence="2" key="1">
    <citation type="submission" date="2022-09" db="EMBL/GenBank/DDBJ databases">
        <title>Rhodovastum sp. nov. RN2-1 isolated from soil in Seongnam, South Korea.</title>
        <authorList>
            <person name="Le N.T."/>
        </authorList>
    </citation>
    <scope>NUCLEOTIDE SEQUENCE</scope>
    <source>
        <strain evidence="2">RN2-1</strain>
    </source>
</reference>
<reference evidence="2" key="2">
    <citation type="submission" date="2022-10" db="EMBL/GenBank/DDBJ databases">
        <authorList>
            <person name="Trinh H.N."/>
        </authorList>
    </citation>
    <scope>NUCLEOTIDE SEQUENCE</scope>
    <source>
        <strain evidence="2">RN2-1</strain>
    </source>
</reference>
<gene>
    <name evidence="2" type="ORF">OL599_12345</name>
</gene>
<evidence type="ECO:0000256" key="1">
    <source>
        <dbReference type="ARBA" id="ARBA00006484"/>
    </source>
</evidence>
<organism evidence="2 3">
    <name type="scientific">Limobrevibacterium gyesilva</name>
    <dbReference type="NCBI Taxonomy" id="2991712"/>
    <lineage>
        <taxon>Bacteria</taxon>
        <taxon>Pseudomonadati</taxon>
        <taxon>Pseudomonadota</taxon>
        <taxon>Alphaproteobacteria</taxon>
        <taxon>Acetobacterales</taxon>
        <taxon>Acetobacteraceae</taxon>
        <taxon>Limobrevibacterium</taxon>
    </lineage>
</organism>
<dbReference type="InterPro" id="IPR002347">
    <property type="entry name" value="SDR_fam"/>
</dbReference>
<dbReference type="InterPro" id="IPR020904">
    <property type="entry name" value="Sc_DH/Rdtase_CS"/>
</dbReference>